<proteinExistence type="predicted"/>
<dbReference type="NCBIfam" id="TIGR02501">
    <property type="entry name" value="type_III_yscE"/>
    <property type="match status" value="1"/>
</dbReference>
<keyword evidence="1" id="KW-0540">Nuclease</keyword>
<comment type="caution">
    <text evidence="1">The sequence shown here is derived from an EMBL/GenBank/DDBJ whole genome shotgun (WGS) entry which is preliminary data.</text>
</comment>
<keyword evidence="1" id="KW-0255">Endonuclease</keyword>
<dbReference type="InterPro" id="IPR012671">
    <property type="entry name" value="T3SS_PscE/YscE"/>
</dbReference>
<sequence length="82" mass="9719">MSTLTYLEDSVRDSVSRAQDRLNILRAAKMRLQQSMNEPVTREQHQQFTLLLEAVIQAEDIIRVIVYRYHNQPVKPDDENEY</sequence>
<dbReference type="EMBL" id="JZSH01000061">
    <property type="protein sequence ID" value="KJF78265.1"/>
    <property type="molecule type" value="Genomic_DNA"/>
</dbReference>
<dbReference type="AlphaFoldDB" id="A0A0D8L8J4"/>
<keyword evidence="1" id="KW-0378">Hydrolase</keyword>
<evidence type="ECO:0000313" key="2">
    <source>
        <dbReference type="Proteomes" id="UP000032582"/>
    </source>
</evidence>
<dbReference type="Proteomes" id="UP000032582">
    <property type="component" value="Unassembled WGS sequence"/>
</dbReference>
<dbReference type="PATRIC" id="fig|582.24.peg.2266"/>
<accession>A0A0D8L8J4</accession>
<reference evidence="1 2" key="1">
    <citation type="submission" date="2015-02" db="EMBL/GenBank/DDBJ databases">
        <title>Whole genome shotgun sequencing of cultured foodborne pathogen.</title>
        <authorList>
            <person name="Timme R."/>
            <person name="Allard M.W."/>
            <person name="Strain E."/>
            <person name="Evans P.S."/>
            <person name="Brown E."/>
        </authorList>
    </citation>
    <scope>NUCLEOTIDE SEQUENCE [LARGE SCALE GENOMIC DNA]</scope>
    <source>
        <strain evidence="1 2">GCSL-TSO-24</strain>
    </source>
</reference>
<organism evidence="1 2">
    <name type="scientific">Morganella morganii</name>
    <name type="common">Proteus morganii</name>
    <dbReference type="NCBI Taxonomy" id="582"/>
    <lineage>
        <taxon>Bacteria</taxon>
        <taxon>Pseudomonadati</taxon>
        <taxon>Pseudomonadota</taxon>
        <taxon>Gammaproteobacteria</taxon>
        <taxon>Enterobacterales</taxon>
        <taxon>Morganellaceae</taxon>
        <taxon>Morganella</taxon>
    </lineage>
</organism>
<name>A0A0D8L8J4_MORMO</name>
<dbReference type="GO" id="GO:0004519">
    <property type="term" value="F:endonuclease activity"/>
    <property type="evidence" value="ECO:0007669"/>
    <property type="project" value="UniProtKB-KW"/>
</dbReference>
<gene>
    <name evidence="1" type="ORF">UA45_07355</name>
</gene>
<evidence type="ECO:0000313" key="1">
    <source>
        <dbReference type="EMBL" id="KJF78265.1"/>
    </source>
</evidence>
<dbReference type="Pfam" id="PF08988">
    <property type="entry name" value="T3SS_needle_E"/>
    <property type="match status" value="1"/>
</dbReference>
<protein>
    <submittedName>
        <fullName evidence="1">Restriction endonuclease Eco57I</fullName>
    </submittedName>
</protein>